<evidence type="ECO:0000259" key="1">
    <source>
        <dbReference type="PROSITE" id="PS50853"/>
    </source>
</evidence>
<organism evidence="2 3">
    <name type="scientific">Cohnella rhizosphaerae</name>
    <dbReference type="NCBI Taxonomy" id="1457232"/>
    <lineage>
        <taxon>Bacteria</taxon>
        <taxon>Bacillati</taxon>
        <taxon>Bacillota</taxon>
        <taxon>Bacilli</taxon>
        <taxon>Bacillales</taxon>
        <taxon>Paenibacillaceae</taxon>
        <taxon>Cohnella</taxon>
    </lineage>
</organism>
<dbReference type="SUPFAM" id="SSF49265">
    <property type="entry name" value="Fibronectin type III"/>
    <property type="match status" value="1"/>
</dbReference>
<dbReference type="InterPro" id="IPR003961">
    <property type="entry name" value="FN3_dom"/>
</dbReference>
<dbReference type="RefSeq" id="WP_277538308.1">
    <property type="nucleotide sequence ID" value="NZ_JAPDIA010000009.1"/>
</dbReference>
<dbReference type="CDD" id="cd00063">
    <property type="entry name" value="FN3"/>
    <property type="match status" value="1"/>
</dbReference>
<comment type="caution">
    <text evidence="2">The sequence shown here is derived from an EMBL/GenBank/DDBJ whole genome shotgun (WGS) entry which is preliminary data.</text>
</comment>
<sequence length="294" mass="31961">MGTYGADGYVLPFFTTGLTTGRDTPPAADVAQLPSYVNAYSKSGTNYWTYPANDPRALQLPDGSARKKLTAYVGTTGTYSFDLNDDDPHLFTVYTTDFGSQESVEQKYEILNAQNQVLEGRTVDTINQGKYITYQVSGDFKLKITKLSGPYAYAEGFFFDDIVPVTVSDLTLHNLGGRRVQLDWNDAASTKVDVLRKKQGEDAFQKIGEAAPGVTTYTDENLEQGAQYQYALQNVTGQLRSLPSGAASITLPVYTATGLTFDSAQEVVDAGQTVNLRGYGGIGRRIGVYAAGRH</sequence>
<evidence type="ECO:0000313" key="3">
    <source>
        <dbReference type="Proteomes" id="UP001153404"/>
    </source>
</evidence>
<accession>A0A9X4KZR3</accession>
<feature type="domain" description="Fibronectin type-III" evidence="1">
    <location>
        <begin position="166"/>
        <end position="254"/>
    </location>
</feature>
<dbReference type="InterPro" id="IPR036116">
    <property type="entry name" value="FN3_sf"/>
</dbReference>
<dbReference type="AlphaFoldDB" id="A0A9X4KZR3"/>
<protein>
    <submittedName>
        <fullName evidence="2">Fibronectin type III domain-containing protein</fullName>
    </submittedName>
</protein>
<keyword evidence="3" id="KW-1185">Reference proteome</keyword>
<evidence type="ECO:0000313" key="2">
    <source>
        <dbReference type="EMBL" id="MDG0813860.1"/>
    </source>
</evidence>
<dbReference type="EMBL" id="JAPDIA010000009">
    <property type="protein sequence ID" value="MDG0813860.1"/>
    <property type="molecule type" value="Genomic_DNA"/>
</dbReference>
<dbReference type="PROSITE" id="PS50853">
    <property type="entry name" value="FN3"/>
    <property type="match status" value="1"/>
</dbReference>
<dbReference type="InterPro" id="IPR013783">
    <property type="entry name" value="Ig-like_fold"/>
</dbReference>
<dbReference type="Gene3D" id="2.60.40.10">
    <property type="entry name" value="Immunoglobulins"/>
    <property type="match status" value="1"/>
</dbReference>
<proteinExistence type="predicted"/>
<reference evidence="2" key="1">
    <citation type="submission" date="2022-10" db="EMBL/GenBank/DDBJ databases">
        <title>Comparative genomic analysis of Cohnella hashimotonis sp. nov., isolated from the International Space Station.</title>
        <authorList>
            <person name="Simpson A."/>
            <person name="Venkateswaran K."/>
        </authorList>
    </citation>
    <scope>NUCLEOTIDE SEQUENCE</scope>
    <source>
        <strain evidence="2">DSM 28161</strain>
    </source>
</reference>
<gene>
    <name evidence="2" type="ORF">OMP40_34700</name>
</gene>
<dbReference type="Proteomes" id="UP001153404">
    <property type="component" value="Unassembled WGS sequence"/>
</dbReference>
<name>A0A9X4KZR3_9BACL</name>